<organism evidence="11 12">
    <name type="scientific">Patella caerulea</name>
    <name type="common">Rayed Mediterranean limpet</name>
    <dbReference type="NCBI Taxonomy" id="87958"/>
    <lineage>
        <taxon>Eukaryota</taxon>
        <taxon>Metazoa</taxon>
        <taxon>Spiralia</taxon>
        <taxon>Lophotrochozoa</taxon>
        <taxon>Mollusca</taxon>
        <taxon>Gastropoda</taxon>
        <taxon>Patellogastropoda</taxon>
        <taxon>Patelloidea</taxon>
        <taxon>Patellidae</taxon>
        <taxon>Patella</taxon>
    </lineage>
</organism>
<comment type="function">
    <text evidence="7">Catalyzes the GTP-dependent phosphorylation of 5-hydroxy-L-lysine.</text>
</comment>
<proteinExistence type="inferred from homology"/>
<dbReference type="InterPro" id="IPR002575">
    <property type="entry name" value="Aminoglycoside_PTrfase"/>
</dbReference>
<evidence type="ECO:0000256" key="2">
    <source>
        <dbReference type="ARBA" id="ARBA00006219"/>
    </source>
</evidence>
<dbReference type="AlphaFoldDB" id="A0AAN8Q9Y6"/>
<dbReference type="EMBL" id="JAZGQO010000006">
    <property type="protein sequence ID" value="KAK6186015.1"/>
    <property type="molecule type" value="Genomic_DNA"/>
</dbReference>
<evidence type="ECO:0000256" key="4">
    <source>
        <dbReference type="ARBA" id="ARBA00022679"/>
    </source>
</evidence>
<keyword evidence="4" id="KW-0808">Transferase</keyword>
<evidence type="ECO:0000256" key="9">
    <source>
        <dbReference type="ARBA" id="ARBA00040505"/>
    </source>
</evidence>
<comment type="similarity">
    <text evidence="2">Belongs to the aminoglycoside phosphotransferase family.</text>
</comment>
<evidence type="ECO:0000256" key="8">
    <source>
        <dbReference type="ARBA" id="ARBA00038873"/>
    </source>
</evidence>
<evidence type="ECO:0000313" key="12">
    <source>
        <dbReference type="Proteomes" id="UP001347796"/>
    </source>
</evidence>
<evidence type="ECO:0000313" key="11">
    <source>
        <dbReference type="EMBL" id="KAK6186015.1"/>
    </source>
</evidence>
<evidence type="ECO:0000256" key="1">
    <source>
        <dbReference type="ARBA" id="ARBA00004496"/>
    </source>
</evidence>
<dbReference type="GO" id="GO:0005737">
    <property type="term" value="C:cytoplasm"/>
    <property type="evidence" value="ECO:0007669"/>
    <property type="project" value="UniProtKB-SubCell"/>
</dbReference>
<dbReference type="Gene3D" id="3.90.1200.10">
    <property type="match status" value="1"/>
</dbReference>
<evidence type="ECO:0000256" key="5">
    <source>
        <dbReference type="ARBA" id="ARBA00022777"/>
    </source>
</evidence>
<accession>A0AAN8Q9Y6</accession>
<dbReference type="SUPFAM" id="SSF56112">
    <property type="entry name" value="Protein kinase-like (PK-like)"/>
    <property type="match status" value="1"/>
</dbReference>
<name>A0AAN8Q9Y6_PATCE</name>
<protein>
    <recommendedName>
        <fullName evidence="9">Hydroxylysine kinase</fullName>
        <ecNumber evidence="8">2.7.1.81</ecNumber>
    </recommendedName>
</protein>
<dbReference type="Proteomes" id="UP001347796">
    <property type="component" value="Unassembled WGS sequence"/>
</dbReference>
<comment type="caution">
    <text evidence="11">The sequence shown here is derived from an EMBL/GenBank/DDBJ whole genome shotgun (WGS) entry which is preliminary data.</text>
</comment>
<keyword evidence="5" id="KW-0418">Kinase</keyword>
<evidence type="ECO:0000256" key="6">
    <source>
        <dbReference type="ARBA" id="ARBA00036820"/>
    </source>
</evidence>
<gene>
    <name evidence="11" type="ORF">SNE40_008134</name>
</gene>
<comment type="subcellular location">
    <subcellularLocation>
        <location evidence="1">Cytoplasm</location>
    </subcellularLocation>
</comment>
<reference evidence="11 12" key="1">
    <citation type="submission" date="2024-01" db="EMBL/GenBank/DDBJ databases">
        <title>The genome of the rayed Mediterranean limpet Patella caerulea (Linnaeus, 1758).</title>
        <authorList>
            <person name="Anh-Thu Weber A."/>
            <person name="Halstead-Nussloch G."/>
        </authorList>
    </citation>
    <scope>NUCLEOTIDE SEQUENCE [LARGE SCALE GENOMIC DNA]</scope>
    <source>
        <strain evidence="11">AATW-2023a</strain>
        <tissue evidence="11">Whole specimen</tissue>
    </source>
</reference>
<dbReference type="InterPro" id="IPR050249">
    <property type="entry name" value="Pseudomonas-type_ThrB"/>
</dbReference>
<dbReference type="PANTHER" id="PTHR21064">
    <property type="entry name" value="AMINOGLYCOSIDE PHOSPHOTRANSFERASE DOMAIN-CONTAINING PROTEIN-RELATED"/>
    <property type="match status" value="1"/>
</dbReference>
<dbReference type="PANTHER" id="PTHR21064:SF1">
    <property type="entry name" value="HYDROXYLYSINE KINASE"/>
    <property type="match status" value="1"/>
</dbReference>
<keyword evidence="12" id="KW-1185">Reference proteome</keyword>
<dbReference type="InterPro" id="IPR011009">
    <property type="entry name" value="Kinase-like_dom_sf"/>
</dbReference>
<evidence type="ECO:0000259" key="10">
    <source>
        <dbReference type="Pfam" id="PF01636"/>
    </source>
</evidence>
<dbReference type="GO" id="GO:0047992">
    <property type="term" value="F:hydroxylysine kinase activity"/>
    <property type="evidence" value="ECO:0007669"/>
    <property type="project" value="UniProtKB-EC"/>
</dbReference>
<comment type="catalytic activity">
    <reaction evidence="6">
        <text>(5R)-5-hydroxy-L-lysine + GTP = (5R)-5-phosphooxy-L-lysine + GDP + H(+)</text>
        <dbReference type="Rhea" id="RHEA:19049"/>
        <dbReference type="ChEBI" id="CHEBI:15378"/>
        <dbReference type="ChEBI" id="CHEBI:37565"/>
        <dbReference type="ChEBI" id="CHEBI:57882"/>
        <dbReference type="ChEBI" id="CHEBI:58189"/>
        <dbReference type="ChEBI" id="CHEBI:58357"/>
        <dbReference type="EC" id="2.7.1.81"/>
    </reaction>
</comment>
<evidence type="ECO:0000256" key="3">
    <source>
        <dbReference type="ARBA" id="ARBA00022490"/>
    </source>
</evidence>
<dbReference type="Pfam" id="PF01636">
    <property type="entry name" value="APH"/>
    <property type="match status" value="1"/>
</dbReference>
<sequence>MSRPIIIFLKPKLDIEDIKRLVLKVYGLKVLSVENLDSYDDKNYHIGVDETINGNSNITRTDRHGYTLKILNTVSSQKTSAIDIQHAMIDEVSRIGIKTPKPQPNLKGDNWSMELLKSEDGGNNWFLVRLFNYLPGTLLQSVPVSMDLCYQIGDCAGKMDVALKNVSRPNGWECEFSHWSMEVIPELLQHLHHIKDGDDRHLLQTVIQEFDASVLSCYEKFQKGFIHGDMNDANIIVTSNTVFNNNKNSTGVPDYKFEAIIDFGDFSYSLYIFEAAITMIYTVLLTKDFDIVNAPGKILSGYIKHITLSDAELRFLKLCMCARLAQSIVRGALSSQNDADNTYTQNTSITGWKALKKLWPVSNEEILKKWLMV</sequence>
<evidence type="ECO:0000256" key="7">
    <source>
        <dbReference type="ARBA" id="ARBA00037368"/>
    </source>
</evidence>
<dbReference type="EC" id="2.7.1.81" evidence="8"/>
<keyword evidence="3" id="KW-0963">Cytoplasm</keyword>
<feature type="domain" description="Aminoglycoside phosphotransferase" evidence="10">
    <location>
        <begin position="58"/>
        <end position="279"/>
    </location>
</feature>